<dbReference type="AlphaFoldDB" id="A0A8B8DKK5"/>
<sequence length="281" mass="31388">MDPKFKTKGMKKAKLMVLGVLVLLLRGAASQEDCDVQRVHDCFVNINLTVLTVNQTAFCNHELQELKKCLQPYDVICQNESLYQLNVQTFEPSTFGCQDIGGVQCDVQAIRRCSSTLDTSYIFTNVTYFCNVELQRSRDCLAVYRGVCSTSSYSDLYDSLQSALQPHNYGCSGTATEQCELLNAIQCVSKFNLDRLEHFRSTGSSMNETALCLHLKSAKSCLTPYERACGSKPSFTRMKSFLEDDRCIVPVTTPVSGASSSYVCSSLIVWAVSWVYLFIMT</sequence>
<organism evidence="2 3">
    <name type="scientific">Crassostrea virginica</name>
    <name type="common">Eastern oyster</name>
    <dbReference type="NCBI Taxonomy" id="6565"/>
    <lineage>
        <taxon>Eukaryota</taxon>
        <taxon>Metazoa</taxon>
        <taxon>Spiralia</taxon>
        <taxon>Lophotrochozoa</taxon>
        <taxon>Mollusca</taxon>
        <taxon>Bivalvia</taxon>
        <taxon>Autobranchia</taxon>
        <taxon>Pteriomorphia</taxon>
        <taxon>Ostreida</taxon>
        <taxon>Ostreoidea</taxon>
        <taxon>Ostreidae</taxon>
        <taxon>Crassostrea</taxon>
    </lineage>
</organism>
<protein>
    <submittedName>
        <fullName evidence="3">Uncharacterized protein LOC111127393</fullName>
    </submittedName>
</protein>
<feature type="chain" id="PRO_5034605760" evidence="1">
    <location>
        <begin position="31"/>
        <end position="281"/>
    </location>
</feature>
<evidence type="ECO:0000313" key="3">
    <source>
        <dbReference type="RefSeq" id="XP_022328260.1"/>
    </source>
</evidence>
<proteinExistence type="predicted"/>
<dbReference type="Proteomes" id="UP000694844">
    <property type="component" value="Chromosome 3"/>
</dbReference>
<dbReference type="RefSeq" id="XP_022328260.1">
    <property type="nucleotide sequence ID" value="XM_022472552.1"/>
</dbReference>
<name>A0A8B8DKK5_CRAVI</name>
<evidence type="ECO:0000313" key="2">
    <source>
        <dbReference type="Proteomes" id="UP000694844"/>
    </source>
</evidence>
<evidence type="ECO:0000256" key="1">
    <source>
        <dbReference type="SAM" id="SignalP"/>
    </source>
</evidence>
<reference evidence="3" key="1">
    <citation type="submission" date="2025-08" db="UniProtKB">
        <authorList>
            <consortium name="RefSeq"/>
        </authorList>
    </citation>
    <scope>IDENTIFICATION</scope>
    <source>
        <tissue evidence="3">Whole sample</tissue>
    </source>
</reference>
<keyword evidence="2" id="KW-1185">Reference proteome</keyword>
<keyword evidence="1" id="KW-0732">Signal</keyword>
<dbReference type="KEGG" id="cvn:111127393"/>
<accession>A0A8B8DKK5</accession>
<dbReference type="OrthoDB" id="6142200at2759"/>
<dbReference type="GeneID" id="111127393"/>
<feature type="signal peptide" evidence="1">
    <location>
        <begin position="1"/>
        <end position="30"/>
    </location>
</feature>
<gene>
    <name evidence="3" type="primary">LOC111127393</name>
</gene>